<dbReference type="RefSeq" id="WP_148594841.1">
    <property type="nucleotide sequence ID" value="NZ_CP042997.1"/>
</dbReference>
<evidence type="ECO:0000256" key="1">
    <source>
        <dbReference type="ARBA" id="ARBA00023015"/>
    </source>
</evidence>
<protein>
    <submittedName>
        <fullName evidence="6">HTH-type transcriptional repressor BepR</fullName>
    </submittedName>
</protein>
<gene>
    <name evidence="6" type="primary">bepR</name>
    <name evidence="6" type="ORF">OJF2_35320</name>
</gene>
<dbReference type="PANTHER" id="PTHR30055:SF234">
    <property type="entry name" value="HTH-TYPE TRANSCRIPTIONAL REGULATOR BETI"/>
    <property type="match status" value="1"/>
</dbReference>
<proteinExistence type="predicted"/>
<organism evidence="6 7">
    <name type="scientific">Aquisphaera giovannonii</name>
    <dbReference type="NCBI Taxonomy" id="406548"/>
    <lineage>
        <taxon>Bacteria</taxon>
        <taxon>Pseudomonadati</taxon>
        <taxon>Planctomycetota</taxon>
        <taxon>Planctomycetia</taxon>
        <taxon>Isosphaerales</taxon>
        <taxon>Isosphaeraceae</taxon>
        <taxon>Aquisphaera</taxon>
    </lineage>
</organism>
<dbReference type="InterPro" id="IPR009057">
    <property type="entry name" value="Homeodomain-like_sf"/>
</dbReference>
<keyword evidence="1" id="KW-0805">Transcription regulation</keyword>
<sequence length="212" mass="23478">MGSEEPSFRSLPRDERRERILVAAKRVMLEKGVDAASMDDVAARAGTTKPTVYAHFKSKDELFAAVVEYIRGLFLVKLRGPADYADEPAEAVALFCARFLELVSWRDAVGFQRVALAAAGRSPSLTRAVHDTMFAEGCRALAAYLRGRKLARNPERLAELILWATIGGPFIRLLYGVEAPAEEFPDPQRLGTRVEMKRIREAVAVFAAGWNP</sequence>
<dbReference type="KEGG" id="agv:OJF2_35320"/>
<keyword evidence="3" id="KW-0804">Transcription</keyword>
<dbReference type="Proteomes" id="UP000324233">
    <property type="component" value="Chromosome"/>
</dbReference>
<dbReference type="EMBL" id="CP042997">
    <property type="protein sequence ID" value="QEH34987.1"/>
    <property type="molecule type" value="Genomic_DNA"/>
</dbReference>
<dbReference type="SUPFAM" id="SSF46689">
    <property type="entry name" value="Homeodomain-like"/>
    <property type="match status" value="1"/>
</dbReference>
<evidence type="ECO:0000313" key="7">
    <source>
        <dbReference type="Proteomes" id="UP000324233"/>
    </source>
</evidence>
<dbReference type="PROSITE" id="PS50977">
    <property type="entry name" value="HTH_TETR_2"/>
    <property type="match status" value="1"/>
</dbReference>
<dbReference type="OrthoDB" id="9809994at2"/>
<reference evidence="6 7" key="1">
    <citation type="submission" date="2019-08" db="EMBL/GenBank/DDBJ databases">
        <title>Deep-cultivation of Planctomycetes and their phenomic and genomic characterization uncovers novel biology.</title>
        <authorList>
            <person name="Wiegand S."/>
            <person name="Jogler M."/>
            <person name="Boedeker C."/>
            <person name="Pinto D."/>
            <person name="Vollmers J."/>
            <person name="Rivas-Marin E."/>
            <person name="Kohn T."/>
            <person name="Peeters S.H."/>
            <person name="Heuer A."/>
            <person name="Rast P."/>
            <person name="Oberbeckmann S."/>
            <person name="Bunk B."/>
            <person name="Jeske O."/>
            <person name="Meyerdierks A."/>
            <person name="Storesund J.E."/>
            <person name="Kallscheuer N."/>
            <person name="Luecker S."/>
            <person name="Lage O.M."/>
            <person name="Pohl T."/>
            <person name="Merkel B.J."/>
            <person name="Hornburger P."/>
            <person name="Mueller R.-W."/>
            <person name="Bruemmer F."/>
            <person name="Labrenz M."/>
            <person name="Spormann A.M."/>
            <person name="Op den Camp H."/>
            <person name="Overmann J."/>
            <person name="Amann R."/>
            <person name="Jetten M.S.M."/>
            <person name="Mascher T."/>
            <person name="Medema M.H."/>
            <person name="Devos D.P."/>
            <person name="Kaster A.-K."/>
            <person name="Ovreas L."/>
            <person name="Rohde M."/>
            <person name="Galperin M.Y."/>
            <person name="Jogler C."/>
        </authorList>
    </citation>
    <scope>NUCLEOTIDE SEQUENCE [LARGE SCALE GENOMIC DNA]</scope>
    <source>
        <strain evidence="6 7">OJF2</strain>
    </source>
</reference>
<evidence type="ECO:0000259" key="5">
    <source>
        <dbReference type="PROSITE" id="PS50977"/>
    </source>
</evidence>
<evidence type="ECO:0000256" key="2">
    <source>
        <dbReference type="ARBA" id="ARBA00023125"/>
    </source>
</evidence>
<dbReference type="AlphaFoldDB" id="A0A5B9W419"/>
<accession>A0A5B9W419</accession>
<feature type="domain" description="HTH tetR-type" evidence="5">
    <location>
        <begin position="14"/>
        <end position="74"/>
    </location>
</feature>
<dbReference type="GO" id="GO:0000976">
    <property type="term" value="F:transcription cis-regulatory region binding"/>
    <property type="evidence" value="ECO:0007669"/>
    <property type="project" value="TreeGrafter"/>
</dbReference>
<dbReference type="InterPro" id="IPR050109">
    <property type="entry name" value="HTH-type_TetR-like_transc_reg"/>
</dbReference>
<dbReference type="PANTHER" id="PTHR30055">
    <property type="entry name" value="HTH-TYPE TRANSCRIPTIONAL REGULATOR RUTR"/>
    <property type="match status" value="1"/>
</dbReference>
<dbReference type="PRINTS" id="PR00455">
    <property type="entry name" value="HTHTETR"/>
</dbReference>
<dbReference type="Pfam" id="PF00440">
    <property type="entry name" value="TetR_N"/>
    <property type="match status" value="1"/>
</dbReference>
<feature type="DNA-binding region" description="H-T-H motif" evidence="4">
    <location>
        <begin position="37"/>
        <end position="56"/>
    </location>
</feature>
<evidence type="ECO:0000313" key="6">
    <source>
        <dbReference type="EMBL" id="QEH34987.1"/>
    </source>
</evidence>
<evidence type="ECO:0000256" key="4">
    <source>
        <dbReference type="PROSITE-ProRule" id="PRU00335"/>
    </source>
</evidence>
<dbReference type="FunFam" id="1.10.10.60:FF:000141">
    <property type="entry name" value="TetR family transcriptional regulator"/>
    <property type="match status" value="1"/>
</dbReference>
<evidence type="ECO:0000256" key="3">
    <source>
        <dbReference type="ARBA" id="ARBA00023163"/>
    </source>
</evidence>
<name>A0A5B9W419_9BACT</name>
<dbReference type="InterPro" id="IPR001647">
    <property type="entry name" value="HTH_TetR"/>
</dbReference>
<dbReference type="Gene3D" id="1.10.357.10">
    <property type="entry name" value="Tetracycline Repressor, domain 2"/>
    <property type="match status" value="1"/>
</dbReference>
<keyword evidence="7" id="KW-1185">Reference proteome</keyword>
<keyword evidence="2 4" id="KW-0238">DNA-binding</keyword>
<dbReference type="GO" id="GO:0003700">
    <property type="term" value="F:DNA-binding transcription factor activity"/>
    <property type="evidence" value="ECO:0007669"/>
    <property type="project" value="TreeGrafter"/>
</dbReference>